<feature type="chain" id="PRO_5046903185" evidence="1">
    <location>
        <begin position="24"/>
        <end position="261"/>
    </location>
</feature>
<keyword evidence="3" id="KW-1185">Reference proteome</keyword>
<keyword evidence="1" id="KW-0732">Signal</keyword>
<sequence length="261" mass="28310">MKRIIKFVYAVGLSLAAFGQAHADSVTVGFRNPVTPDAELQTFLADLRSVLSKPGEDSYAQLQAMLAPEVRTFQRSLDPLQAWKESDPIEDGGEAALSGMIDVLVEQGELPEGVAQPDYRPDLLRQLESMVVPGTVMGTIKGLPKTICSPAAYSFDYKQVIEFAKAMDDSPGSLRFFTHDVDLRQGPAPKAQIAGRVPANTLMSFIYDANAPEGWSLNQASNGVKGYLEDGDDMQSLSQNHVCFGKVGGEYRIVAIFGYGL</sequence>
<organism evidence="2 3">
    <name type="scientific">Rhizobium alvei</name>
    <dbReference type="NCBI Taxonomy" id="1132659"/>
    <lineage>
        <taxon>Bacteria</taxon>
        <taxon>Pseudomonadati</taxon>
        <taxon>Pseudomonadota</taxon>
        <taxon>Alphaproteobacteria</taxon>
        <taxon>Hyphomicrobiales</taxon>
        <taxon>Rhizobiaceae</taxon>
        <taxon>Rhizobium/Agrobacterium group</taxon>
        <taxon>Rhizobium</taxon>
    </lineage>
</organism>
<protein>
    <submittedName>
        <fullName evidence="2">Uncharacterized protein</fullName>
    </submittedName>
</protein>
<evidence type="ECO:0000313" key="2">
    <source>
        <dbReference type="EMBL" id="MDO6965174.1"/>
    </source>
</evidence>
<feature type="signal peptide" evidence="1">
    <location>
        <begin position="1"/>
        <end position="23"/>
    </location>
</feature>
<evidence type="ECO:0000256" key="1">
    <source>
        <dbReference type="SAM" id="SignalP"/>
    </source>
</evidence>
<reference evidence="2" key="2">
    <citation type="submission" date="2023-07" db="EMBL/GenBank/DDBJ databases">
        <authorList>
            <person name="Shen H."/>
        </authorList>
    </citation>
    <scope>NUCLEOTIDE SEQUENCE</scope>
    <source>
        <strain evidence="2">TNR-22</strain>
    </source>
</reference>
<reference evidence="2" key="1">
    <citation type="journal article" date="2015" name="Int. J. Syst. Evol. Microbiol.">
        <title>Rhizobium alvei sp. nov., isolated from a freshwater river.</title>
        <authorList>
            <person name="Sheu S.Y."/>
            <person name="Huang H.W."/>
            <person name="Young C.C."/>
            <person name="Chen W.M."/>
        </authorList>
    </citation>
    <scope>NUCLEOTIDE SEQUENCE</scope>
    <source>
        <strain evidence="2">TNR-22</strain>
    </source>
</reference>
<dbReference type="RefSeq" id="WP_304377105.1">
    <property type="nucleotide sequence ID" value="NZ_JAUOZU010000009.1"/>
</dbReference>
<name>A0ABT8YNI1_9HYPH</name>
<accession>A0ABT8YNI1</accession>
<gene>
    <name evidence="2" type="ORF">Q4481_14495</name>
</gene>
<comment type="caution">
    <text evidence="2">The sequence shown here is derived from an EMBL/GenBank/DDBJ whole genome shotgun (WGS) entry which is preliminary data.</text>
</comment>
<dbReference type="EMBL" id="JAUOZU010000009">
    <property type="protein sequence ID" value="MDO6965174.1"/>
    <property type="molecule type" value="Genomic_DNA"/>
</dbReference>
<evidence type="ECO:0000313" key="3">
    <source>
        <dbReference type="Proteomes" id="UP001174932"/>
    </source>
</evidence>
<dbReference type="Proteomes" id="UP001174932">
    <property type="component" value="Unassembled WGS sequence"/>
</dbReference>
<proteinExistence type="predicted"/>